<evidence type="ECO:0000259" key="1">
    <source>
        <dbReference type="PROSITE" id="PS51711"/>
    </source>
</evidence>
<feature type="non-terminal residue" evidence="2">
    <location>
        <position position="1"/>
    </location>
</feature>
<sequence length="152" mass="16047">VASFSVIGIPADQVSVRRGPSATIAVIGNPNSGKSTLFNRLTGMRQKTANYPGVTVEKHVGITKIGTRTLELIDLPGLFSLSPHSLEERIATDVVLGRIGEVERPDGVLAVVDATHLYQGLFLVQQLLELGCPILVALTMTDAAKASGICVD</sequence>
<feature type="non-terminal residue" evidence="2">
    <location>
        <position position="152"/>
    </location>
</feature>
<proteinExistence type="predicted"/>
<evidence type="ECO:0000313" key="2">
    <source>
        <dbReference type="EMBL" id="SVD94808.1"/>
    </source>
</evidence>
<name>A0A382ZJE0_9ZZZZ</name>
<dbReference type="InterPro" id="IPR006073">
    <property type="entry name" value="GTP-bd"/>
</dbReference>
<dbReference type="GO" id="GO:0005886">
    <property type="term" value="C:plasma membrane"/>
    <property type="evidence" value="ECO:0007669"/>
    <property type="project" value="TreeGrafter"/>
</dbReference>
<protein>
    <recommendedName>
        <fullName evidence="1">FeoB-type G domain-containing protein</fullName>
    </recommendedName>
</protein>
<dbReference type="PANTHER" id="PTHR43185">
    <property type="entry name" value="FERROUS IRON TRANSPORT PROTEIN B"/>
    <property type="match status" value="1"/>
</dbReference>
<dbReference type="PRINTS" id="PR00326">
    <property type="entry name" value="GTP1OBG"/>
</dbReference>
<dbReference type="CDD" id="cd01879">
    <property type="entry name" value="FeoB"/>
    <property type="match status" value="1"/>
</dbReference>
<dbReference type="SUPFAM" id="SSF52540">
    <property type="entry name" value="P-loop containing nucleoside triphosphate hydrolases"/>
    <property type="match status" value="1"/>
</dbReference>
<dbReference type="GO" id="GO:0015093">
    <property type="term" value="F:ferrous iron transmembrane transporter activity"/>
    <property type="evidence" value="ECO:0007669"/>
    <property type="project" value="TreeGrafter"/>
</dbReference>
<dbReference type="EMBL" id="UINC01183858">
    <property type="protein sequence ID" value="SVD94808.1"/>
    <property type="molecule type" value="Genomic_DNA"/>
</dbReference>
<dbReference type="GO" id="GO:0005525">
    <property type="term" value="F:GTP binding"/>
    <property type="evidence" value="ECO:0007669"/>
    <property type="project" value="InterPro"/>
</dbReference>
<dbReference type="NCBIfam" id="TIGR00231">
    <property type="entry name" value="small_GTP"/>
    <property type="match status" value="1"/>
</dbReference>
<reference evidence="2" key="1">
    <citation type="submission" date="2018-05" db="EMBL/GenBank/DDBJ databases">
        <authorList>
            <person name="Lanie J.A."/>
            <person name="Ng W.-L."/>
            <person name="Kazmierczak K.M."/>
            <person name="Andrzejewski T.M."/>
            <person name="Davidsen T.M."/>
            <person name="Wayne K.J."/>
            <person name="Tettelin H."/>
            <person name="Glass J.I."/>
            <person name="Rusch D."/>
            <person name="Podicherti R."/>
            <person name="Tsui H.-C.T."/>
            <person name="Winkler M.E."/>
        </authorList>
    </citation>
    <scope>NUCLEOTIDE SEQUENCE</scope>
</reference>
<feature type="domain" description="FeoB-type G" evidence="1">
    <location>
        <begin position="21"/>
        <end position="152"/>
    </location>
</feature>
<dbReference type="InterPro" id="IPR050860">
    <property type="entry name" value="FeoB_GTPase"/>
</dbReference>
<gene>
    <name evidence="2" type="ORF">METZ01_LOCUS447662</name>
</gene>
<accession>A0A382ZJE0</accession>
<dbReference type="InterPro" id="IPR030389">
    <property type="entry name" value="G_FEOB_dom"/>
</dbReference>
<dbReference type="InterPro" id="IPR005225">
    <property type="entry name" value="Small_GTP-bd"/>
</dbReference>
<dbReference type="InterPro" id="IPR027417">
    <property type="entry name" value="P-loop_NTPase"/>
</dbReference>
<dbReference type="Gene3D" id="3.40.50.300">
    <property type="entry name" value="P-loop containing nucleotide triphosphate hydrolases"/>
    <property type="match status" value="1"/>
</dbReference>
<organism evidence="2">
    <name type="scientific">marine metagenome</name>
    <dbReference type="NCBI Taxonomy" id="408172"/>
    <lineage>
        <taxon>unclassified sequences</taxon>
        <taxon>metagenomes</taxon>
        <taxon>ecological metagenomes</taxon>
    </lineage>
</organism>
<dbReference type="PANTHER" id="PTHR43185:SF1">
    <property type="entry name" value="FE(2+) TRANSPORTER FEOB"/>
    <property type="match status" value="1"/>
</dbReference>
<dbReference type="Pfam" id="PF02421">
    <property type="entry name" value="FeoB_N"/>
    <property type="match status" value="1"/>
</dbReference>
<dbReference type="PROSITE" id="PS51711">
    <property type="entry name" value="G_FEOB"/>
    <property type="match status" value="1"/>
</dbReference>
<dbReference type="AlphaFoldDB" id="A0A382ZJE0"/>